<sequence length="196" mass="20749">MRPIPPPPPCPLQSRFHPISIPSLLPPPPPRIAADGTALLGASAFAFTFTIDGAITTVVADDPVEEELARRRDRDASKKRDSDSMKKRDGDSAKKRDGDARKKRGRDGGMDRGEESDAARGWSSAVVERGLALRRRGGSTSCCRPRCGLIVGEGARSREEAAASGAAQGVGAEAAAVAAEEPLVDPTLEFFYLAVL</sequence>
<organism evidence="2">
    <name type="scientific">Setaria italica</name>
    <name type="common">Foxtail millet</name>
    <name type="synonym">Panicum italicum</name>
    <dbReference type="NCBI Taxonomy" id="4555"/>
    <lineage>
        <taxon>Eukaryota</taxon>
        <taxon>Viridiplantae</taxon>
        <taxon>Streptophyta</taxon>
        <taxon>Embryophyta</taxon>
        <taxon>Tracheophyta</taxon>
        <taxon>Spermatophyta</taxon>
        <taxon>Magnoliopsida</taxon>
        <taxon>Liliopsida</taxon>
        <taxon>Poales</taxon>
        <taxon>Poaceae</taxon>
        <taxon>PACMAD clade</taxon>
        <taxon>Panicoideae</taxon>
        <taxon>Panicodae</taxon>
        <taxon>Paniceae</taxon>
        <taxon>Cenchrinae</taxon>
        <taxon>Setaria</taxon>
    </lineage>
</organism>
<reference evidence="2" key="1">
    <citation type="journal article" date="2012" name="Nat. Biotechnol.">
        <title>Reference genome sequence of the model plant Setaria.</title>
        <authorList>
            <person name="Bennetzen J.L."/>
            <person name="Schmutz J."/>
            <person name="Wang H."/>
            <person name="Percifield R."/>
            <person name="Hawkins J."/>
            <person name="Pontaroli A.C."/>
            <person name="Estep M."/>
            <person name="Feng L."/>
            <person name="Vaughn J.N."/>
            <person name="Grimwood J."/>
            <person name="Jenkins J."/>
            <person name="Barry K."/>
            <person name="Lindquist E."/>
            <person name="Hellsten U."/>
            <person name="Deshpande S."/>
            <person name="Wang X."/>
            <person name="Wu X."/>
            <person name="Mitros T."/>
            <person name="Triplett J."/>
            <person name="Yang X."/>
            <person name="Ye C.Y."/>
            <person name="Mauro-Herrera M."/>
            <person name="Wang L."/>
            <person name="Li P."/>
            <person name="Sharma M."/>
            <person name="Sharma R."/>
            <person name="Ronald P.C."/>
            <person name="Panaud O."/>
            <person name="Kellogg E.A."/>
            <person name="Brutnell T.P."/>
            <person name="Doust A.N."/>
            <person name="Tuskan G.A."/>
            <person name="Rokhsar D."/>
            <person name="Devos K.M."/>
        </authorList>
    </citation>
    <scope>NUCLEOTIDE SEQUENCE [LARGE SCALE GENOMIC DNA]</scope>
    <source>
        <strain evidence="2">Yugu1</strain>
    </source>
</reference>
<dbReference type="OrthoDB" id="692305at2759"/>
<feature type="compositionally biased region" description="Basic and acidic residues" evidence="1">
    <location>
        <begin position="67"/>
        <end position="118"/>
    </location>
</feature>
<gene>
    <name evidence="2" type="ORF">SETIT_5G037400v2</name>
</gene>
<feature type="region of interest" description="Disordered" evidence="1">
    <location>
        <begin position="61"/>
        <end position="121"/>
    </location>
</feature>
<dbReference type="AlphaFoldDB" id="A0A368R0X5"/>
<dbReference type="EMBL" id="CM003532">
    <property type="protein sequence ID" value="RCV23845.1"/>
    <property type="molecule type" value="Genomic_DNA"/>
</dbReference>
<evidence type="ECO:0000256" key="1">
    <source>
        <dbReference type="SAM" id="MobiDB-lite"/>
    </source>
</evidence>
<accession>A0A368R0X5</accession>
<proteinExistence type="predicted"/>
<name>A0A368R0X5_SETIT</name>
<evidence type="ECO:0000313" key="2">
    <source>
        <dbReference type="EMBL" id="RCV23845.1"/>
    </source>
</evidence>
<reference evidence="2" key="2">
    <citation type="submission" date="2015-07" db="EMBL/GenBank/DDBJ databases">
        <authorList>
            <person name="Noorani M."/>
        </authorList>
    </citation>
    <scope>NUCLEOTIDE SEQUENCE</scope>
    <source>
        <strain evidence="2">Yugu1</strain>
    </source>
</reference>
<protein>
    <submittedName>
        <fullName evidence="2">Uncharacterized protein</fullName>
    </submittedName>
</protein>